<dbReference type="EMBL" id="KN823043">
    <property type="protein sequence ID" value="KIO25367.1"/>
    <property type="molecule type" value="Genomic_DNA"/>
</dbReference>
<dbReference type="CDD" id="cd00180">
    <property type="entry name" value="PKc"/>
    <property type="match status" value="1"/>
</dbReference>
<dbReference type="OrthoDB" id="1924919at2759"/>
<proteinExistence type="predicted"/>
<dbReference type="HOGENOM" id="CLU_000288_7_18_1"/>
<feature type="non-terminal residue" evidence="2">
    <location>
        <position position="1"/>
    </location>
</feature>
<dbReference type="Pfam" id="PF00069">
    <property type="entry name" value="Pkinase"/>
    <property type="match status" value="1"/>
</dbReference>
<name>A0A0C3LVH5_9AGAM</name>
<dbReference type="GO" id="GO:0004672">
    <property type="term" value="F:protein kinase activity"/>
    <property type="evidence" value="ECO:0007669"/>
    <property type="project" value="InterPro"/>
</dbReference>
<feature type="non-terminal residue" evidence="2">
    <location>
        <position position="153"/>
    </location>
</feature>
<dbReference type="SMART" id="SM00220">
    <property type="entry name" value="S_TKc"/>
    <property type="match status" value="1"/>
</dbReference>
<dbReference type="AlphaFoldDB" id="A0A0C3LVH5"/>
<sequence>RLTRELRVWANLKHQNILELIGFYLNPQMTDAWLISPFMANGNIIDYLTKTEAPDTHLLLCQLTDTLKGLLYLHSSSPPVCHADIKPENVLITDQVAAVLCDFGLARLMDGQHSGLTTTKTIKASTRYMSPELLDEDPVHTLQSDIWAFGCLV</sequence>
<dbReference type="SUPFAM" id="SSF56112">
    <property type="entry name" value="Protein kinase-like (PK-like)"/>
    <property type="match status" value="1"/>
</dbReference>
<evidence type="ECO:0000313" key="2">
    <source>
        <dbReference type="EMBL" id="KIO25367.1"/>
    </source>
</evidence>
<reference evidence="3" key="2">
    <citation type="submission" date="2015-01" db="EMBL/GenBank/DDBJ databases">
        <title>Evolutionary Origins and Diversification of the Mycorrhizal Mutualists.</title>
        <authorList>
            <consortium name="DOE Joint Genome Institute"/>
            <consortium name="Mycorrhizal Genomics Consortium"/>
            <person name="Kohler A."/>
            <person name="Kuo A."/>
            <person name="Nagy L.G."/>
            <person name="Floudas D."/>
            <person name="Copeland A."/>
            <person name="Barry K.W."/>
            <person name="Cichocki N."/>
            <person name="Veneault-Fourrey C."/>
            <person name="LaButti K."/>
            <person name="Lindquist E.A."/>
            <person name="Lipzen A."/>
            <person name="Lundell T."/>
            <person name="Morin E."/>
            <person name="Murat C."/>
            <person name="Riley R."/>
            <person name="Ohm R."/>
            <person name="Sun H."/>
            <person name="Tunlid A."/>
            <person name="Henrissat B."/>
            <person name="Grigoriev I.V."/>
            <person name="Hibbett D.S."/>
            <person name="Martin F."/>
        </authorList>
    </citation>
    <scope>NUCLEOTIDE SEQUENCE [LARGE SCALE GENOMIC DNA]</scope>
    <source>
        <strain evidence="3">MUT 4182</strain>
    </source>
</reference>
<dbReference type="GO" id="GO:0005524">
    <property type="term" value="F:ATP binding"/>
    <property type="evidence" value="ECO:0007669"/>
    <property type="project" value="InterPro"/>
</dbReference>
<accession>A0A0C3LVH5</accession>
<reference evidence="2 3" key="1">
    <citation type="submission" date="2014-04" db="EMBL/GenBank/DDBJ databases">
        <authorList>
            <consortium name="DOE Joint Genome Institute"/>
            <person name="Kuo A."/>
            <person name="Girlanda M."/>
            <person name="Perotto S."/>
            <person name="Kohler A."/>
            <person name="Nagy L.G."/>
            <person name="Floudas D."/>
            <person name="Copeland A."/>
            <person name="Barry K.W."/>
            <person name="Cichocki N."/>
            <person name="Veneault-Fourrey C."/>
            <person name="LaButti K."/>
            <person name="Lindquist E.A."/>
            <person name="Lipzen A."/>
            <person name="Lundell T."/>
            <person name="Morin E."/>
            <person name="Murat C."/>
            <person name="Sun H."/>
            <person name="Tunlid A."/>
            <person name="Henrissat B."/>
            <person name="Grigoriev I.V."/>
            <person name="Hibbett D.S."/>
            <person name="Martin F."/>
            <person name="Nordberg H.P."/>
            <person name="Cantor M.N."/>
            <person name="Hua S.X."/>
        </authorList>
    </citation>
    <scope>NUCLEOTIDE SEQUENCE [LARGE SCALE GENOMIC DNA]</scope>
    <source>
        <strain evidence="2 3">MUT 4182</strain>
    </source>
</reference>
<evidence type="ECO:0000313" key="3">
    <source>
        <dbReference type="Proteomes" id="UP000054248"/>
    </source>
</evidence>
<dbReference type="InterPro" id="IPR008271">
    <property type="entry name" value="Ser/Thr_kinase_AS"/>
</dbReference>
<organism evidence="2 3">
    <name type="scientific">Tulasnella calospora MUT 4182</name>
    <dbReference type="NCBI Taxonomy" id="1051891"/>
    <lineage>
        <taxon>Eukaryota</taxon>
        <taxon>Fungi</taxon>
        <taxon>Dikarya</taxon>
        <taxon>Basidiomycota</taxon>
        <taxon>Agaricomycotina</taxon>
        <taxon>Agaricomycetes</taxon>
        <taxon>Cantharellales</taxon>
        <taxon>Tulasnellaceae</taxon>
        <taxon>Tulasnella</taxon>
    </lineage>
</organism>
<dbReference type="PANTHER" id="PTHR24361">
    <property type="entry name" value="MITOGEN-ACTIVATED KINASE KINASE KINASE"/>
    <property type="match status" value="1"/>
</dbReference>
<dbReference type="InterPro" id="IPR000719">
    <property type="entry name" value="Prot_kinase_dom"/>
</dbReference>
<dbReference type="PROSITE" id="PS00108">
    <property type="entry name" value="PROTEIN_KINASE_ST"/>
    <property type="match status" value="1"/>
</dbReference>
<feature type="domain" description="Protein kinase" evidence="1">
    <location>
        <begin position="1"/>
        <end position="153"/>
    </location>
</feature>
<dbReference type="Proteomes" id="UP000054248">
    <property type="component" value="Unassembled WGS sequence"/>
</dbReference>
<dbReference type="Gene3D" id="1.10.510.10">
    <property type="entry name" value="Transferase(Phosphotransferase) domain 1"/>
    <property type="match status" value="1"/>
</dbReference>
<evidence type="ECO:0000259" key="1">
    <source>
        <dbReference type="PROSITE" id="PS50011"/>
    </source>
</evidence>
<dbReference type="STRING" id="1051891.A0A0C3LVH5"/>
<dbReference type="PANTHER" id="PTHR24361:SF678">
    <property type="entry name" value="SPORULATION-SPECIFIC PROTEIN 1"/>
    <property type="match status" value="1"/>
</dbReference>
<dbReference type="PROSITE" id="PS50011">
    <property type="entry name" value="PROTEIN_KINASE_DOM"/>
    <property type="match status" value="1"/>
</dbReference>
<dbReference type="InterPro" id="IPR011009">
    <property type="entry name" value="Kinase-like_dom_sf"/>
</dbReference>
<keyword evidence="3" id="KW-1185">Reference proteome</keyword>
<dbReference type="GO" id="GO:0005737">
    <property type="term" value="C:cytoplasm"/>
    <property type="evidence" value="ECO:0007669"/>
    <property type="project" value="TreeGrafter"/>
</dbReference>
<dbReference type="InterPro" id="IPR053235">
    <property type="entry name" value="Ser_Thr_kinase"/>
</dbReference>
<gene>
    <name evidence="2" type="ORF">M407DRAFT_49969</name>
</gene>
<protein>
    <recommendedName>
        <fullName evidence="1">Protein kinase domain-containing protein</fullName>
    </recommendedName>
</protein>